<dbReference type="CDD" id="cd00093">
    <property type="entry name" value="HTH_XRE"/>
    <property type="match status" value="1"/>
</dbReference>
<name>A0A4R6BI11_9STAP</name>
<keyword evidence="4" id="KW-1185">Reference proteome</keyword>
<evidence type="ECO:0000313" key="4">
    <source>
        <dbReference type="Proteomes" id="UP000295328"/>
    </source>
</evidence>
<dbReference type="RefSeq" id="WP_133430513.1">
    <property type="nucleotide sequence ID" value="NZ_BMCC01000005.1"/>
</dbReference>
<proteinExistence type="predicted"/>
<organism evidence="3 4">
    <name type="scientific">Macrococcus hajekii</name>
    <dbReference type="NCBI Taxonomy" id="198482"/>
    <lineage>
        <taxon>Bacteria</taxon>
        <taxon>Bacillati</taxon>
        <taxon>Bacillota</taxon>
        <taxon>Bacilli</taxon>
        <taxon>Bacillales</taxon>
        <taxon>Staphylococcaceae</taxon>
        <taxon>Macrococcus</taxon>
    </lineage>
</organism>
<gene>
    <name evidence="3" type="ORF">ERX37_09850</name>
</gene>
<dbReference type="EMBL" id="SCWE01000005">
    <property type="protein sequence ID" value="TDM01175.1"/>
    <property type="molecule type" value="Genomic_DNA"/>
</dbReference>
<dbReference type="PANTHER" id="PTHR46797:SF25">
    <property type="entry name" value="TRANSCRIPTIONAL REGULATOR"/>
    <property type="match status" value="1"/>
</dbReference>
<dbReference type="AlphaFoldDB" id="A0A4R6BI11"/>
<protein>
    <submittedName>
        <fullName evidence="3">XRE family transcriptional regulator</fullName>
    </submittedName>
</protein>
<dbReference type="PROSITE" id="PS50943">
    <property type="entry name" value="HTH_CROC1"/>
    <property type="match status" value="1"/>
</dbReference>
<dbReference type="InterPro" id="IPR013096">
    <property type="entry name" value="Cupin_2"/>
</dbReference>
<dbReference type="SMART" id="SM00530">
    <property type="entry name" value="HTH_XRE"/>
    <property type="match status" value="1"/>
</dbReference>
<evidence type="ECO:0000313" key="3">
    <source>
        <dbReference type="EMBL" id="TDM01175.1"/>
    </source>
</evidence>
<dbReference type="InterPro" id="IPR010982">
    <property type="entry name" value="Lambda_DNA-bd_dom_sf"/>
</dbReference>
<dbReference type="SUPFAM" id="SSF47413">
    <property type="entry name" value="lambda repressor-like DNA-binding domains"/>
    <property type="match status" value="1"/>
</dbReference>
<dbReference type="InterPro" id="IPR011051">
    <property type="entry name" value="RmlC_Cupin_sf"/>
</dbReference>
<comment type="caution">
    <text evidence="3">The sequence shown here is derived from an EMBL/GenBank/DDBJ whole genome shotgun (WGS) entry which is preliminary data.</text>
</comment>
<dbReference type="PANTHER" id="PTHR46797">
    <property type="entry name" value="HTH-TYPE TRANSCRIPTIONAL REGULATOR"/>
    <property type="match status" value="1"/>
</dbReference>
<reference evidence="3 4" key="1">
    <citation type="submission" date="2019-01" db="EMBL/GenBank/DDBJ databases">
        <title>Draft genome sequences of the type strains of six Macrococcus species.</title>
        <authorList>
            <person name="Mazhar S."/>
            <person name="Altermann E."/>
            <person name="Hill C."/>
            <person name="Mcauliffe O."/>
        </authorList>
    </citation>
    <scope>NUCLEOTIDE SEQUENCE [LARGE SCALE GENOMIC DNA]</scope>
    <source>
        <strain evidence="3 4">CCM4809</strain>
    </source>
</reference>
<dbReference type="InterPro" id="IPR050807">
    <property type="entry name" value="TransReg_Diox_bact_type"/>
</dbReference>
<evidence type="ECO:0000259" key="2">
    <source>
        <dbReference type="PROSITE" id="PS50943"/>
    </source>
</evidence>
<sequence length="166" mass="18856">MSIGQKIREIRLMQKLTLKEIASQTDLSIPFLSQLERNKCNATMGSLRKIADVLNVHPSAFFDYNEAEQPAAQNNNLFTYYDLSQQVAGAFKPLKVSIEPNEQISKPIAHKGAEFVYCLSGTLTVVVADENYHLQPQQSLMYEATKPHYWYNHSDDTVTFLVVNEN</sequence>
<dbReference type="GO" id="GO:0003700">
    <property type="term" value="F:DNA-binding transcription factor activity"/>
    <property type="evidence" value="ECO:0007669"/>
    <property type="project" value="TreeGrafter"/>
</dbReference>
<dbReference type="OrthoDB" id="34624at2"/>
<dbReference type="Gene3D" id="2.60.120.10">
    <property type="entry name" value="Jelly Rolls"/>
    <property type="match status" value="1"/>
</dbReference>
<dbReference type="InterPro" id="IPR001387">
    <property type="entry name" value="Cro/C1-type_HTH"/>
</dbReference>
<keyword evidence="1" id="KW-0238">DNA-binding</keyword>
<dbReference type="Gene3D" id="1.10.260.40">
    <property type="entry name" value="lambda repressor-like DNA-binding domains"/>
    <property type="match status" value="1"/>
</dbReference>
<evidence type="ECO:0000256" key="1">
    <source>
        <dbReference type="ARBA" id="ARBA00023125"/>
    </source>
</evidence>
<dbReference type="CDD" id="cd02209">
    <property type="entry name" value="cupin_XRE_C"/>
    <property type="match status" value="1"/>
</dbReference>
<dbReference type="GO" id="GO:0005829">
    <property type="term" value="C:cytosol"/>
    <property type="evidence" value="ECO:0007669"/>
    <property type="project" value="TreeGrafter"/>
</dbReference>
<feature type="domain" description="HTH cro/C1-type" evidence="2">
    <location>
        <begin position="7"/>
        <end position="61"/>
    </location>
</feature>
<accession>A0A4R6BI11</accession>
<dbReference type="GO" id="GO:0003677">
    <property type="term" value="F:DNA binding"/>
    <property type="evidence" value="ECO:0007669"/>
    <property type="project" value="UniProtKB-KW"/>
</dbReference>
<dbReference type="InterPro" id="IPR014710">
    <property type="entry name" value="RmlC-like_jellyroll"/>
</dbReference>
<dbReference type="Pfam" id="PF07883">
    <property type="entry name" value="Cupin_2"/>
    <property type="match status" value="1"/>
</dbReference>
<dbReference type="Proteomes" id="UP000295328">
    <property type="component" value="Unassembled WGS sequence"/>
</dbReference>
<dbReference type="SUPFAM" id="SSF51182">
    <property type="entry name" value="RmlC-like cupins"/>
    <property type="match status" value="1"/>
</dbReference>
<dbReference type="Pfam" id="PF01381">
    <property type="entry name" value="HTH_3"/>
    <property type="match status" value="1"/>
</dbReference>